<dbReference type="NCBIfam" id="NF001261">
    <property type="entry name" value="PRK00226.1-2"/>
    <property type="match status" value="1"/>
</dbReference>
<dbReference type="EMBL" id="CACTJB010000002">
    <property type="protein sequence ID" value="CAA3708956.1"/>
    <property type="molecule type" value="Genomic_DNA"/>
</dbReference>
<dbReference type="InterPro" id="IPR001437">
    <property type="entry name" value="Tscrpt_elong_fac_GreA/B_C"/>
</dbReference>
<dbReference type="InterPro" id="IPR028624">
    <property type="entry name" value="Tscrpt_elong_fac_GreA/B"/>
</dbReference>
<dbReference type="NCBIfam" id="TIGR01462">
    <property type="entry name" value="greA"/>
    <property type="match status" value="1"/>
</dbReference>
<dbReference type="Gene3D" id="3.10.50.30">
    <property type="entry name" value="Transcription elongation factor, GreA/GreB, C-terminal domain"/>
    <property type="match status" value="1"/>
</dbReference>
<comment type="caution">
    <text evidence="12">The sequence shown here is derived from an EMBL/GenBank/DDBJ whole genome shotgun (WGS) entry which is preliminary data.</text>
</comment>
<evidence type="ECO:0000256" key="8">
    <source>
        <dbReference type="HAMAP-Rule" id="MF_00105"/>
    </source>
</evidence>
<dbReference type="NCBIfam" id="NF001264">
    <property type="entry name" value="PRK00226.1-5"/>
    <property type="match status" value="1"/>
</dbReference>
<evidence type="ECO:0000313" key="12">
    <source>
        <dbReference type="EMBL" id="CAA3708956.1"/>
    </source>
</evidence>
<dbReference type="GO" id="GO:0006354">
    <property type="term" value="P:DNA-templated transcription elongation"/>
    <property type="evidence" value="ECO:0007669"/>
    <property type="project" value="TreeGrafter"/>
</dbReference>
<evidence type="ECO:0000256" key="7">
    <source>
        <dbReference type="ARBA" id="ARBA00030776"/>
    </source>
</evidence>
<dbReference type="Proteomes" id="UP000560980">
    <property type="component" value="Unassembled WGS sequence"/>
</dbReference>
<dbReference type="FunFam" id="1.10.287.180:FF:000001">
    <property type="entry name" value="Transcription elongation factor GreA"/>
    <property type="match status" value="1"/>
</dbReference>
<dbReference type="AlphaFoldDB" id="A0A6S6S034"/>
<comment type="function">
    <text evidence="6 8 9">Necessary for efficient RNA polymerase transcription elongation past template-encoded arresting sites. The arresting sites in DNA have the property of trapping a certain fraction of elongating RNA polymerases that pass through, resulting in locked ternary complexes. Cleavage of the nascent transcript by cleavage factors such as GreA or GreB allows the resumption of elongation from the new 3'terminus. GreA releases sequences of 2 to 3 nucleotides.</text>
</comment>
<evidence type="ECO:0000259" key="10">
    <source>
        <dbReference type="Pfam" id="PF01272"/>
    </source>
</evidence>
<dbReference type="InterPro" id="IPR036953">
    <property type="entry name" value="GreA/GreB_C_sf"/>
</dbReference>
<proteinExistence type="inferred from homology"/>
<dbReference type="SUPFAM" id="SSF46557">
    <property type="entry name" value="GreA transcript cleavage protein, N-terminal domain"/>
    <property type="match status" value="1"/>
</dbReference>
<dbReference type="GO" id="GO:0003677">
    <property type="term" value="F:DNA binding"/>
    <property type="evidence" value="ECO:0007669"/>
    <property type="project" value="UniProtKB-UniRule"/>
</dbReference>
<evidence type="ECO:0000259" key="11">
    <source>
        <dbReference type="Pfam" id="PF03449"/>
    </source>
</evidence>
<dbReference type="SUPFAM" id="SSF54534">
    <property type="entry name" value="FKBP-like"/>
    <property type="match status" value="1"/>
</dbReference>
<evidence type="ECO:0000256" key="5">
    <source>
        <dbReference type="ARBA" id="ARBA00023163"/>
    </source>
</evidence>
<dbReference type="InterPro" id="IPR022691">
    <property type="entry name" value="Tscrpt_elong_fac_GreA/B_N"/>
</dbReference>
<evidence type="ECO:0000313" key="13">
    <source>
        <dbReference type="Proteomes" id="UP000560980"/>
    </source>
</evidence>
<dbReference type="PROSITE" id="PS00829">
    <property type="entry name" value="GREAB_1"/>
    <property type="match status" value="1"/>
</dbReference>
<keyword evidence="4 8" id="KW-0238">DNA-binding</keyword>
<protein>
    <recommendedName>
        <fullName evidence="2 8">Transcription elongation factor GreA</fullName>
    </recommendedName>
    <alternativeName>
        <fullName evidence="7 8">Transcript cleavage factor GreA</fullName>
    </alternativeName>
</protein>
<name>A0A6S6S034_9GAMM</name>
<dbReference type="PIRSF" id="PIRSF006092">
    <property type="entry name" value="GreA_GreB"/>
    <property type="match status" value="1"/>
</dbReference>
<dbReference type="Pfam" id="PF01272">
    <property type="entry name" value="GreA_GreB"/>
    <property type="match status" value="1"/>
</dbReference>
<evidence type="ECO:0000256" key="6">
    <source>
        <dbReference type="ARBA" id="ARBA00024916"/>
    </source>
</evidence>
<evidence type="ECO:0000256" key="9">
    <source>
        <dbReference type="RuleBase" id="RU000556"/>
    </source>
</evidence>
<comment type="similarity">
    <text evidence="1 8 9">Belongs to the GreA/GreB family.</text>
</comment>
<feature type="domain" description="Transcription elongation factor GreA/GreB C-terminal" evidence="10">
    <location>
        <begin position="86"/>
        <end position="160"/>
    </location>
</feature>
<keyword evidence="3 8" id="KW-0805">Transcription regulation</keyword>
<evidence type="ECO:0000256" key="3">
    <source>
        <dbReference type="ARBA" id="ARBA00023015"/>
    </source>
</evidence>
<dbReference type="GO" id="GO:0070063">
    <property type="term" value="F:RNA polymerase binding"/>
    <property type="evidence" value="ECO:0007669"/>
    <property type="project" value="InterPro"/>
</dbReference>
<dbReference type="NCBIfam" id="NF001263">
    <property type="entry name" value="PRK00226.1-4"/>
    <property type="match status" value="1"/>
</dbReference>
<evidence type="ECO:0000256" key="2">
    <source>
        <dbReference type="ARBA" id="ARBA00013729"/>
    </source>
</evidence>
<evidence type="ECO:0000256" key="1">
    <source>
        <dbReference type="ARBA" id="ARBA00008213"/>
    </source>
</evidence>
<gene>
    <name evidence="8 12" type="primary">greA</name>
    <name evidence="12" type="ORF">SISI_0246</name>
</gene>
<reference evidence="12 13" key="1">
    <citation type="submission" date="2019-12" db="EMBL/GenBank/DDBJ databases">
        <authorList>
            <person name="Santos-Garcia D."/>
            <person name="Santos-Garcia D."/>
            <person name="Santos-Garcia D."/>
        </authorList>
    </citation>
    <scope>NUCLEOTIDE SEQUENCE [LARGE SCALE GENOMIC DNA]</scope>
    <source>
        <strain evidence="12">SiSi</strain>
    </source>
</reference>
<dbReference type="InterPro" id="IPR006359">
    <property type="entry name" value="Tscrpt_elong_fac_GreA"/>
</dbReference>
<organism evidence="12 13">
    <name type="scientific">Candidatus Portiera aleyrodidarum</name>
    <name type="common">primary endosymbiont of Bemisia tabaci</name>
    <dbReference type="NCBI Taxonomy" id="91844"/>
    <lineage>
        <taxon>Bacteria</taxon>
        <taxon>Pseudomonadati</taxon>
        <taxon>Pseudomonadota</taxon>
        <taxon>Gammaproteobacteria</taxon>
        <taxon>Candidatus Johnevansiales</taxon>
        <taxon>Candidatus Johnevansiaceae</taxon>
        <taxon>Candidatus Portiera</taxon>
    </lineage>
</organism>
<dbReference type="InterPro" id="IPR018151">
    <property type="entry name" value="TF_GreA/GreB_CS"/>
</dbReference>
<evidence type="ECO:0000256" key="4">
    <source>
        <dbReference type="ARBA" id="ARBA00023125"/>
    </source>
</evidence>
<dbReference type="GO" id="GO:0032784">
    <property type="term" value="P:regulation of DNA-templated transcription elongation"/>
    <property type="evidence" value="ECO:0007669"/>
    <property type="project" value="UniProtKB-UniRule"/>
</dbReference>
<dbReference type="HAMAP" id="MF_00105">
    <property type="entry name" value="GreA_GreB"/>
    <property type="match status" value="1"/>
</dbReference>
<dbReference type="RefSeq" id="WP_183043015.1">
    <property type="nucleotide sequence ID" value="NZ_CACTJB010000002.1"/>
</dbReference>
<dbReference type="PANTHER" id="PTHR30437:SF4">
    <property type="entry name" value="TRANSCRIPTION ELONGATION FACTOR GREA"/>
    <property type="match status" value="1"/>
</dbReference>
<dbReference type="PROSITE" id="PS00830">
    <property type="entry name" value="GREAB_2"/>
    <property type="match status" value="1"/>
</dbReference>
<keyword evidence="12" id="KW-0648">Protein biosynthesis</keyword>
<feature type="domain" description="Transcription elongation factor GreA/GreB N-terminal" evidence="11">
    <location>
        <begin position="8"/>
        <end position="78"/>
    </location>
</feature>
<dbReference type="InterPro" id="IPR036805">
    <property type="entry name" value="Tscrpt_elong_fac_GreA/B_N_sf"/>
</dbReference>
<sequence>MMVSAKKIPMTKKGEKILKKELNKLKTVNRNKIINDIAEARKHGDLKENAEYHAAIEQQGFLERRIKELENKIANSQVIDITKIYPNGKIIFGVTVTLINLIYNKKIKYKIVGEDEANIKKKKISITSPIARALIGKKKGDIVNVNTPGGNVKYEINLIEHL</sequence>
<dbReference type="Gene3D" id="1.10.287.180">
    <property type="entry name" value="Transcription elongation factor, GreA/GreB, N-terminal domain"/>
    <property type="match status" value="1"/>
</dbReference>
<dbReference type="InterPro" id="IPR023459">
    <property type="entry name" value="Tscrpt_elong_fac_GreA/B_fam"/>
</dbReference>
<keyword evidence="5 8" id="KW-0804">Transcription</keyword>
<dbReference type="Pfam" id="PF03449">
    <property type="entry name" value="GreA_GreB_N"/>
    <property type="match status" value="1"/>
</dbReference>
<accession>A0A6S6S034</accession>
<dbReference type="FunFam" id="3.10.50.30:FF:000001">
    <property type="entry name" value="Transcription elongation factor GreA"/>
    <property type="match status" value="1"/>
</dbReference>
<keyword evidence="12" id="KW-0251">Elongation factor</keyword>
<dbReference type="PANTHER" id="PTHR30437">
    <property type="entry name" value="TRANSCRIPTION ELONGATION FACTOR GREA"/>
    <property type="match status" value="1"/>
</dbReference>
<dbReference type="GO" id="GO:0003746">
    <property type="term" value="F:translation elongation factor activity"/>
    <property type="evidence" value="ECO:0007669"/>
    <property type="project" value="UniProtKB-KW"/>
</dbReference>